<dbReference type="Pfam" id="PF01565">
    <property type="entry name" value="FAD_binding_4"/>
    <property type="match status" value="1"/>
</dbReference>
<keyword evidence="4" id="KW-0560">Oxidoreductase</keyword>
<evidence type="ECO:0000256" key="3">
    <source>
        <dbReference type="ARBA" id="ARBA00022827"/>
    </source>
</evidence>
<organism evidence="7 8">
    <name type="scientific">Marasmiellus scandens</name>
    <dbReference type="NCBI Taxonomy" id="2682957"/>
    <lineage>
        <taxon>Eukaryota</taxon>
        <taxon>Fungi</taxon>
        <taxon>Dikarya</taxon>
        <taxon>Basidiomycota</taxon>
        <taxon>Agaricomycotina</taxon>
        <taxon>Agaricomycetes</taxon>
        <taxon>Agaricomycetidae</taxon>
        <taxon>Agaricales</taxon>
        <taxon>Marasmiineae</taxon>
        <taxon>Omphalotaceae</taxon>
        <taxon>Marasmiellus</taxon>
    </lineage>
</organism>
<dbReference type="PANTHER" id="PTHR42973:SF13">
    <property type="entry name" value="FAD-BINDING PCMH-TYPE DOMAIN-CONTAINING PROTEIN"/>
    <property type="match status" value="1"/>
</dbReference>
<dbReference type="EMBL" id="JBANRG010000034">
    <property type="protein sequence ID" value="KAK7450137.1"/>
    <property type="molecule type" value="Genomic_DNA"/>
</dbReference>
<evidence type="ECO:0000256" key="5">
    <source>
        <dbReference type="SAM" id="SignalP"/>
    </source>
</evidence>
<dbReference type="InterPro" id="IPR016169">
    <property type="entry name" value="FAD-bd_PCMH_sub2"/>
</dbReference>
<keyword evidence="8" id="KW-1185">Reference proteome</keyword>
<comment type="caution">
    <text evidence="7">The sequence shown here is derived from an EMBL/GenBank/DDBJ whole genome shotgun (WGS) entry which is preliminary data.</text>
</comment>
<dbReference type="Gene3D" id="3.30.465.10">
    <property type="match status" value="1"/>
</dbReference>
<evidence type="ECO:0000256" key="1">
    <source>
        <dbReference type="ARBA" id="ARBA00005466"/>
    </source>
</evidence>
<keyword evidence="3" id="KW-0274">FAD</keyword>
<dbReference type="PANTHER" id="PTHR42973">
    <property type="entry name" value="BINDING OXIDOREDUCTASE, PUTATIVE (AFU_ORTHOLOGUE AFUA_1G17690)-RELATED"/>
    <property type="match status" value="1"/>
</dbReference>
<keyword evidence="5" id="KW-0732">Signal</keyword>
<evidence type="ECO:0000256" key="2">
    <source>
        <dbReference type="ARBA" id="ARBA00022630"/>
    </source>
</evidence>
<sequence>MSKTRPAPMRLTARIYTFVLILVTLPLSSASDNTTLACNNLQTLLDPSVVQFPPTSNDPNSAGNYTSTITSTWNLFNAEFTPTCIVFPRTSSDVQVAMKEIFDSDVNYAVKAGGHSAMKGWNNVDNGILIAFDYMNHISYDPIKDTITMEPAIRWGEAVTALESQGVAPVGGRVDDVGTGLLLGGGLSFLSPAHGFSADNFVELDVVLVNGTMVTATQTNEYADLFKSLKGGGNRFGIVTRYEVRAVHVGTKEDKNWFGGSIMYPEASFDALAKAVLQYTQDNNDPNAAILVYFGALVLPDNTLFSFAMANLFHNNPSESLFNITFSPFLSIQPIISTTLGPLSYHDIAFSLTEPLPSNGHGQLFGATVLSSSPGSESEQAYIDTVHQWINFTKNEALYSELNTTVLAFTPIPVSQIVVGRQRGGNVIDPPLEAYNAVQFQVTLKTGIKSVSREMEEAREVFFEKWGSSFTRITPLSKRV</sequence>
<reference evidence="7 8" key="1">
    <citation type="submission" date="2024-01" db="EMBL/GenBank/DDBJ databases">
        <title>A draft genome for the cacao thread blight pathogen Marasmiellus scandens.</title>
        <authorList>
            <person name="Baruah I.K."/>
            <person name="Leung J."/>
            <person name="Bukari Y."/>
            <person name="Amoako-Attah I."/>
            <person name="Meinhardt L.W."/>
            <person name="Bailey B.A."/>
            <person name="Cohen S.P."/>
        </authorList>
    </citation>
    <scope>NUCLEOTIDE SEQUENCE [LARGE SCALE GENOMIC DNA]</scope>
    <source>
        <strain evidence="7 8">GH-19</strain>
    </source>
</reference>
<protein>
    <recommendedName>
        <fullName evidence="6">FAD-binding PCMH-type domain-containing protein</fullName>
    </recommendedName>
</protein>
<dbReference type="Proteomes" id="UP001498398">
    <property type="component" value="Unassembled WGS sequence"/>
</dbReference>
<feature type="chain" id="PRO_5045437800" description="FAD-binding PCMH-type domain-containing protein" evidence="5">
    <location>
        <begin position="31"/>
        <end position="480"/>
    </location>
</feature>
<evidence type="ECO:0000313" key="8">
    <source>
        <dbReference type="Proteomes" id="UP001498398"/>
    </source>
</evidence>
<evidence type="ECO:0000256" key="4">
    <source>
        <dbReference type="ARBA" id="ARBA00023002"/>
    </source>
</evidence>
<gene>
    <name evidence="7" type="ORF">VKT23_013020</name>
</gene>
<feature type="signal peptide" evidence="5">
    <location>
        <begin position="1"/>
        <end position="30"/>
    </location>
</feature>
<evidence type="ECO:0000259" key="6">
    <source>
        <dbReference type="PROSITE" id="PS51387"/>
    </source>
</evidence>
<dbReference type="PROSITE" id="PS51387">
    <property type="entry name" value="FAD_PCMH"/>
    <property type="match status" value="1"/>
</dbReference>
<dbReference type="SUPFAM" id="SSF56176">
    <property type="entry name" value="FAD-binding/transporter-associated domain-like"/>
    <property type="match status" value="1"/>
</dbReference>
<proteinExistence type="inferred from homology"/>
<dbReference type="InterPro" id="IPR006094">
    <property type="entry name" value="Oxid_FAD_bind_N"/>
</dbReference>
<name>A0ABR1J6X5_9AGAR</name>
<dbReference type="InterPro" id="IPR050416">
    <property type="entry name" value="FAD-linked_Oxidoreductase"/>
</dbReference>
<dbReference type="InterPro" id="IPR036318">
    <property type="entry name" value="FAD-bd_PCMH-like_sf"/>
</dbReference>
<keyword evidence="2" id="KW-0285">Flavoprotein</keyword>
<dbReference type="InterPro" id="IPR016166">
    <property type="entry name" value="FAD-bd_PCMH"/>
</dbReference>
<evidence type="ECO:0000313" key="7">
    <source>
        <dbReference type="EMBL" id="KAK7450137.1"/>
    </source>
</evidence>
<comment type="similarity">
    <text evidence="1">Belongs to the oxygen-dependent FAD-linked oxidoreductase family.</text>
</comment>
<accession>A0ABR1J6X5</accession>
<feature type="domain" description="FAD-binding PCMH-type" evidence="6">
    <location>
        <begin position="78"/>
        <end position="249"/>
    </location>
</feature>